<dbReference type="InterPro" id="IPR007278">
    <property type="entry name" value="DUF397"/>
</dbReference>
<evidence type="ECO:0000259" key="1">
    <source>
        <dbReference type="Pfam" id="PF04149"/>
    </source>
</evidence>
<dbReference type="Pfam" id="PF04149">
    <property type="entry name" value="DUF397"/>
    <property type="match status" value="1"/>
</dbReference>
<name>A0A1I2C5P8_9ACTN</name>
<feature type="domain" description="DUF397" evidence="1">
    <location>
        <begin position="6"/>
        <end position="57"/>
    </location>
</feature>
<sequence length="60" mass="6732">MIEFTAWRKSSRSSASGNCIEVGFTANLTGVRDTKDRDSSTLVFTHSQWRSFLTTVKTTD</sequence>
<dbReference type="EMBL" id="FOMZ01000019">
    <property type="protein sequence ID" value="SFE63649.1"/>
    <property type="molecule type" value="Genomic_DNA"/>
</dbReference>
<gene>
    <name evidence="2" type="ORF">SAMN04487819_11940</name>
</gene>
<keyword evidence="3" id="KW-1185">Reference proteome</keyword>
<reference evidence="3" key="1">
    <citation type="submission" date="2016-10" db="EMBL/GenBank/DDBJ databases">
        <authorList>
            <person name="Varghese N."/>
            <person name="Submissions S."/>
        </authorList>
    </citation>
    <scope>NUCLEOTIDE SEQUENCE [LARGE SCALE GENOMIC DNA]</scope>
    <source>
        <strain evidence="3">DSM 45004</strain>
    </source>
</reference>
<evidence type="ECO:0000313" key="2">
    <source>
        <dbReference type="EMBL" id="SFE63649.1"/>
    </source>
</evidence>
<accession>A0A1I2C5P8</accession>
<dbReference type="AlphaFoldDB" id="A0A1I2C5P8"/>
<evidence type="ECO:0000313" key="3">
    <source>
        <dbReference type="Proteomes" id="UP000198716"/>
    </source>
</evidence>
<organism evidence="2 3">
    <name type="scientific">Actinopolyspora alba</name>
    <dbReference type="NCBI Taxonomy" id="673379"/>
    <lineage>
        <taxon>Bacteria</taxon>
        <taxon>Bacillati</taxon>
        <taxon>Actinomycetota</taxon>
        <taxon>Actinomycetes</taxon>
        <taxon>Actinopolysporales</taxon>
        <taxon>Actinopolysporaceae</taxon>
        <taxon>Actinopolyspora</taxon>
        <taxon>Actinopolyspora alba group</taxon>
    </lineage>
</organism>
<dbReference type="Proteomes" id="UP000198716">
    <property type="component" value="Unassembled WGS sequence"/>
</dbReference>
<protein>
    <recommendedName>
        <fullName evidence="1">DUF397 domain-containing protein</fullName>
    </recommendedName>
</protein>
<dbReference type="RefSeq" id="WP_092929801.1">
    <property type="nucleotide sequence ID" value="NZ_FOMZ01000019.1"/>
</dbReference>
<proteinExistence type="predicted"/>